<keyword evidence="3" id="KW-1185">Reference proteome</keyword>
<organism evidence="2 3">
    <name type="scientific">Halarchaeum nitratireducens</name>
    <dbReference type="NCBI Taxonomy" id="489913"/>
    <lineage>
        <taxon>Archaea</taxon>
        <taxon>Methanobacteriati</taxon>
        <taxon>Methanobacteriota</taxon>
        <taxon>Stenosarchaea group</taxon>
        <taxon>Halobacteria</taxon>
        <taxon>Halobacteriales</taxon>
        <taxon>Halobacteriaceae</taxon>
    </lineage>
</organism>
<protein>
    <submittedName>
        <fullName evidence="2">Dolichol kinase</fullName>
    </submittedName>
</protein>
<dbReference type="PANTHER" id="PTHR31303">
    <property type="entry name" value="CTP-DEPENDENT DIACYLGLYCEROL KINASE 1"/>
    <property type="match status" value="1"/>
</dbReference>
<feature type="transmembrane region" description="Helical" evidence="1">
    <location>
        <begin position="32"/>
        <end position="49"/>
    </location>
</feature>
<keyword evidence="1" id="KW-0472">Membrane</keyword>
<reference evidence="2 3" key="1">
    <citation type="journal article" date="2019" name="Int. J. Syst. Evol. Microbiol.">
        <title>The Global Catalogue of Microorganisms (GCM) 10K type strain sequencing project: providing services to taxonomists for standard genome sequencing and annotation.</title>
        <authorList>
            <consortium name="The Broad Institute Genomics Platform"/>
            <consortium name="The Broad Institute Genome Sequencing Center for Infectious Disease"/>
            <person name="Wu L."/>
            <person name="Ma J."/>
        </authorList>
    </citation>
    <scope>NUCLEOTIDE SEQUENCE [LARGE SCALE GENOMIC DNA]</scope>
    <source>
        <strain evidence="2 3">JCM 16331</strain>
    </source>
</reference>
<keyword evidence="1" id="KW-1133">Transmembrane helix</keyword>
<keyword evidence="2" id="KW-0418">Kinase</keyword>
<dbReference type="Proteomes" id="UP000608850">
    <property type="component" value="Unassembled WGS sequence"/>
</dbReference>
<keyword evidence="2" id="KW-0808">Transferase</keyword>
<feature type="transmembrane region" description="Helical" evidence="1">
    <location>
        <begin position="70"/>
        <end position="87"/>
    </location>
</feature>
<dbReference type="OrthoDB" id="213078at2157"/>
<feature type="transmembrane region" description="Helical" evidence="1">
    <location>
        <begin position="126"/>
        <end position="149"/>
    </location>
</feature>
<gene>
    <name evidence="2" type="ORF">GCM10009021_00470</name>
</gene>
<comment type="caution">
    <text evidence="2">The sequence shown here is derived from an EMBL/GenBank/DDBJ whole genome shotgun (WGS) entry which is preliminary data.</text>
</comment>
<accession>A0A830G6L8</accession>
<dbReference type="RefSeq" id="WP_188876293.1">
    <property type="nucleotide sequence ID" value="NZ_BMOQ01000001.1"/>
</dbReference>
<proteinExistence type="predicted"/>
<sequence>MPELGRRAVHASGAVVPLAWLFGLVAWRWIEWILVCGLALGAVLEYLRLSGRAEWAVYDRLTREYEQEHLAGYFLYVVGMAVTGLGFPPHVAAPAMLLLALADPFSGMLHAGGLDRKPLGVMAATFALCVVLGVTSGVALLPAALGALGATLADGLSPTVRGHVIDDNLTIPIVAASAMWIGVQLA</sequence>
<dbReference type="PANTHER" id="PTHR31303:SF1">
    <property type="entry name" value="CTP-DEPENDENT DIACYLGLYCEROL KINASE 1"/>
    <property type="match status" value="1"/>
</dbReference>
<dbReference type="AlphaFoldDB" id="A0A830G6L8"/>
<dbReference type="GO" id="GO:0004143">
    <property type="term" value="F:ATP-dependent diacylglycerol kinase activity"/>
    <property type="evidence" value="ECO:0007669"/>
    <property type="project" value="InterPro"/>
</dbReference>
<evidence type="ECO:0000313" key="3">
    <source>
        <dbReference type="Proteomes" id="UP000608850"/>
    </source>
</evidence>
<name>A0A830G6L8_9EURY</name>
<keyword evidence="1" id="KW-0812">Transmembrane</keyword>
<dbReference type="EMBL" id="BMOQ01000001">
    <property type="protein sequence ID" value="GGN05510.1"/>
    <property type="molecule type" value="Genomic_DNA"/>
</dbReference>
<evidence type="ECO:0000256" key="1">
    <source>
        <dbReference type="SAM" id="Phobius"/>
    </source>
</evidence>
<dbReference type="InterPro" id="IPR037997">
    <property type="entry name" value="Dgk1-like"/>
</dbReference>
<evidence type="ECO:0000313" key="2">
    <source>
        <dbReference type="EMBL" id="GGN05510.1"/>
    </source>
</evidence>